<keyword evidence="3" id="KW-1185">Reference proteome</keyword>
<proteinExistence type="predicted"/>
<feature type="region of interest" description="Disordered" evidence="1">
    <location>
        <begin position="61"/>
        <end position="103"/>
    </location>
</feature>
<sequence length="307" mass="36568">MGDYKHSQLKAKTFKEIQVLYERQKKSIQDFVPIGSEEDERQIQMMDKKIADIHKEKVLEEPDSTKVEVKQEGHEGSIRKRPGKRLKMKATKKSKRQKTDSDIEEEKQLKTFLQIVPDEEGEINYEVLDKRYPIINWESKFYHLDSHGAKRIFYRIFRSDGSSRWIKTFSEMVTRFDRMDLEELYNLVMKRFHTTTPEGVELILWGDLRTMFGENADSDLWKNQEEWILKSWNFYENCGVHILVLEDGTEFFLLAERRYPLIKETLEKMMELKLVAETESDSAYNLLRFIQKQIDEFGSHDGSEKDL</sequence>
<organism evidence="2 3">
    <name type="scientific">Tanacetum coccineum</name>
    <dbReference type="NCBI Taxonomy" id="301880"/>
    <lineage>
        <taxon>Eukaryota</taxon>
        <taxon>Viridiplantae</taxon>
        <taxon>Streptophyta</taxon>
        <taxon>Embryophyta</taxon>
        <taxon>Tracheophyta</taxon>
        <taxon>Spermatophyta</taxon>
        <taxon>Magnoliopsida</taxon>
        <taxon>eudicotyledons</taxon>
        <taxon>Gunneridae</taxon>
        <taxon>Pentapetalae</taxon>
        <taxon>asterids</taxon>
        <taxon>campanulids</taxon>
        <taxon>Asterales</taxon>
        <taxon>Asteraceae</taxon>
        <taxon>Asteroideae</taxon>
        <taxon>Anthemideae</taxon>
        <taxon>Anthemidinae</taxon>
        <taxon>Tanacetum</taxon>
    </lineage>
</organism>
<evidence type="ECO:0000256" key="1">
    <source>
        <dbReference type="SAM" id="MobiDB-lite"/>
    </source>
</evidence>
<dbReference type="EMBL" id="BQNB010013145">
    <property type="protein sequence ID" value="GJT12415.1"/>
    <property type="molecule type" value="Genomic_DNA"/>
</dbReference>
<name>A0ABQ5BC46_9ASTR</name>
<feature type="compositionally biased region" description="Basic and acidic residues" evidence="1">
    <location>
        <begin position="61"/>
        <end position="78"/>
    </location>
</feature>
<feature type="compositionally biased region" description="Basic residues" evidence="1">
    <location>
        <begin position="79"/>
        <end position="96"/>
    </location>
</feature>
<comment type="caution">
    <text evidence="2">The sequence shown here is derived from an EMBL/GenBank/DDBJ whole genome shotgun (WGS) entry which is preliminary data.</text>
</comment>
<protein>
    <submittedName>
        <fullName evidence="2">Uncharacterized protein</fullName>
    </submittedName>
</protein>
<reference evidence="2" key="1">
    <citation type="journal article" date="2022" name="Int. J. Mol. Sci.">
        <title>Draft Genome of Tanacetum Coccineum: Genomic Comparison of Closely Related Tanacetum-Family Plants.</title>
        <authorList>
            <person name="Yamashiro T."/>
            <person name="Shiraishi A."/>
            <person name="Nakayama K."/>
            <person name="Satake H."/>
        </authorList>
    </citation>
    <scope>NUCLEOTIDE SEQUENCE</scope>
</reference>
<accession>A0ABQ5BC46</accession>
<reference evidence="2" key="2">
    <citation type="submission" date="2022-01" db="EMBL/GenBank/DDBJ databases">
        <authorList>
            <person name="Yamashiro T."/>
            <person name="Shiraishi A."/>
            <person name="Satake H."/>
            <person name="Nakayama K."/>
        </authorList>
    </citation>
    <scope>NUCLEOTIDE SEQUENCE</scope>
</reference>
<gene>
    <name evidence="2" type="ORF">Tco_0859457</name>
</gene>
<evidence type="ECO:0000313" key="3">
    <source>
        <dbReference type="Proteomes" id="UP001151760"/>
    </source>
</evidence>
<evidence type="ECO:0000313" key="2">
    <source>
        <dbReference type="EMBL" id="GJT12415.1"/>
    </source>
</evidence>
<dbReference type="Proteomes" id="UP001151760">
    <property type="component" value="Unassembled WGS sequence"/>
</dbReference>